<dbReference type="GO" id="GO:0005634">
    <property type="term" value="C:nucleus"/>
    <property type="evidence" value="ECO:0007669"/>
    <property type="project" value="TreeGrafter"/>
</dbReference>
<sequence length="362" mass="40247">MEEKLPVGWVKNISKSTGKPYYFHEATKESRWEAPSGTVEMKKEQVKASHILAKHRDSRRPSSWREENITRTKEEALAIIQGFRKQILNNEATFGEIAQENSDCSSAKRDGDLGLFGRGQMQKPFEDVTFGMERRRSKKIGGDLNAPTSLANSRPTSGISVVRGRKVNTNDPGELPTVSIDIPVGHRMNSGGNKIGITGGILSDRPESPVPEDAIPVLKPSAIITKVRNQPKREDFVLKMMEDGTVDGILNIVSQMAKMYQKSLPPNKVLDELAKSINEEQGTQQDFKVKVAVLEAETIALEKTVTQLQLDHDELKAMDEARAKSSTEKSVDQPDAKQALEEKLKKAKALKTEKTKKKLYAL</sequence>
<keyword evidence="3 5" id="KW-0697">Rotamase</keyword>
<dbReference type="GO" id="GO:0060255">
    <property type="term" value="P:regulation of macromolecule metabolic process"/>
    <property type="evidence" value="ECO:0007669"/>
    <property type="project" value="UniProtKB-ARBA"/>
</dbReference>
<dbReference type="SMART" id="SM00456">
    <property type="entry name" value="WW"/>
    <property type="match status" value="1"/>
</dbReference>
<evidence type="ECO:0000256" key="4">
    <source>
        <dbReference type="ARBA" id="ARBA00023235"/>
    </source>
</evidence>
<keyword evidence="10" id="KW-1185">Reference proteome</keyword>
<dbReference type="Gene3D" id="3.10.50.40">
    <property type="match status" value="1"/>
</dbReference>
<dbReference type="InterPro" id="IPR000297">
    <property type="entry name" value="PPIase_PpiC"/>
</dbReference>
<dbReference type="Proteomes" id="UP000192578">
    <property type="component" value="Unassembled WGS sequence"/>
</dbReference>
<evidence type="ECO:0000259" key="8">
    <source>
        <dbReference type="PROSITE" id="PS50198"/>
    </source>
</evidence>
<dbReference type="InterPro" id="IPR001202">
    <property type="entry name" value="WW_dom"/>
</dbReference>
<comment type="catalytic activity">
    <reaction evidence="1">
        <text>[protein]-peptidylproline (omega=180) = [protein]-peptidylproline (omega=0)</text>
        <dbReference type="Rhea" id="RHEA:16237"/>
        <dbReference type="Rhea" id="RHEA-COMP:10747"/>
        <dbReference type="Rhea" id="RHEA-COMP:10748"/>
        <dbReference type="ChEBI" id="CHEBI:83833"/>
        <dbReference type="ChEBI" id="CHEBI:83834"/>
        <dbReference type="EC" id="5.2.1.8"/>
    </reaction>
</comment>
<comment type="caution">
    <text evidence="9">The sequence shown here is derived from an EMBL/GenBank/DDBJ whole genome shotgun (WGS) entry which is preliminary data.</text>
</comment>
<feature type="domain" description="PpiC" evidence="8">
    <location>
        <begin position="43"/>
        <end position="134"/>
    </location>
</feature>
<dbReference type="FunFam" id="3.10.50.40:FF:000010">
    <property type="entry name" value="Peptidyl-prolyl cis-trans isomerase Pin1"/>
    <property type="match status" value="1"/>
</dbReference>
<evidence type="ECO:0000256" key="3">
    <source>
        <dbReference type="ARBA" id="ARBA00023110"/>
    </source>
</evidence>
<dbReference type="GO" id="GO:0080090">
    <property type="term" value="P:regulation of primary metabolic process"/>
    <property type="evidence" value="ECO:0007669"/>
    <property type="project" value="UniProtKB-ARBA"/>
</dbReference>
<name>A0A1W0XEX1_HYPEX</name>
<feature type="region of interest" description="Disordered" evidence="6">
    <location>
        <begin position="317"/>
        <end position="340"/>
    </location>
</feature>
<dbReference type="Pfam" id="PF00397">
    <property type="entry name" value="WW"/>
    <property type="match status" value="1"/>
</dbReference>
<dbReference type="SUPFAM" id="SSF54534">
    <property type="entry name" value="FKBP-like"/>
    <property type="match status" value="1"/>
</dbReference>
<keyword evidence="4 5" id="KW-0413">Isomerase</keyword>
<feature type="compositionally biased region" description="Polar residues" evidence="6">
    <location>
        <begin position="146"/>
        <end position="158"/>
    </location>
</feature>
<evidence type="ECO:0000259" key="7">
    <source>
        <dbReference type="PROSITE" id="PS50020"/>
    </source>
</evidence>
<feature type="region of interest" description="Disordered" evidence="6">
    <location>
        <begin position="139"/>
        <end position="158"/>
    </location>
</feature>
<dbReference type="GO" id="GO:0005829">
    <property type="term" value="C:cytosol"/>
    <property type="evidence" value="ECO:0007669"/>
    <property type="project" value="TreeGrafter"/>
</dbReference>
<dbReference type="PROSITE" id="PS50198">
    <property type="entry name" value="PPIC_PPIASE_2"/>
    <property type="match status" value="1"/>
</dbReference>
<gene>
    <name evidence="9" type="ORF">BV898_00159</name>
</gene>
<dbReference type="InterPro" id="IPR046357">
    <property type="entry name" value="PPIase_dom_sf"/>
</dbReference>
<evidence type="ECO:0000256" key="1">
    <source>
        <dbReference type="ARBA" id="ARBA00000971"/>
    </source>
</evidence>
<evidence type="ECO:0000256" key="2">
    <source>
        <dbReference type="ARBA" id="ARBA00013194"/>
    </source>
</evidence>
<dbReference type="Pfam" id="PF00639">
    <property type="entry name" value="Rotamase"/>
    <property type="match status" value="1"/>
</dbReference>
<dbReference type="PROSITE" id="PS50020">
    <property type="entry name" value="WW_DOMAIN_2"/>
    <property type="match status" value="1"/>
</dbReference>
<evidence type="ECO:0000313" key="9">
    <source>
        <dbReference type="EMBL" id="OQV26029.1"/>
    </source>
</evidence>
<dbReference type="SUPFAM" id="SSF51045">
    <property type="entry name" value="WW domain"/>
    <property type="match status" value="1"/>
</dbReference>
<reference evidence="10" key="1">
    <citation type="submission" date="2017-01" db="EMBL/GenBank/DDBJ databases">
        <title>Comparative genomics of anhydrobiosis in the tardigrade Hypsibius dujardini.</title>
        <authorList>
            <person name="Yoshida Y."/>
            <person name="Koutsovoulos G."/>
            <person name="Laetsch D."/>
            <person name="Stevens L."/>
            <person name="Kumar S."/>
            <person name="Horikawa D."/>
            <person name="Ishino K."/>
            <person name="Komine S."/>
            <person name="Tomita M."/>
            <person name="Blaxter M."/>
            <person name="Arakawa K."/>
        </authorList>
    </citation>
    <scope>NUCLEOTIDE SEQUENCE [LARGE SCALE GENOMIC DNA]</scope>
    <source>
        <strain evidence="10">Z151</strain>
    </source>
</reference>
<protein>
    <recommendedName>
        <fullName evidence="2">peptidylprolyl isomerase</fullName>
        <ecNumber evidence="2">5.2.1.8</ecNumber>
    </recommendedName>
</protein>
<accession>A0A1W0XEX1</accession>
<evidence type="ECO:0000313" key="10">
    <source>
        <dbReference type="Proteomes" id="UP000192578"/>
    </source>
</evidence>
<dbReference type="PANTHER" id="PTHR10657">
    <property type="entry name" value="PEPTIDYL-PROLYL CIS-TRANS ISOMERASE"/>
    <property type="match status" value="1"/>
</dbReference>
<dbReference type="PANTHER" id="PTHR10657:SF4">
    <property type="entry name" value="PEPTIDYL-PROLYL CIS-TRANS ISOMERASE-RELATED"/>
    <property type="match status" value="1"/>
</dbReference>
<dbReference type="InterPro" id="IPR051370">
    <property type="entry name" value="PPIase_Pin1"/>
</dbReference>
<proteinExistence type="predicted"/>
<dbReference type="AlphaFoldDB" id="A0A1W0XEX1"/>
<dbReference type="EMBL" id="MTYJ01000001">
    <property type="protein sequence ID" value="OQV26029.1"/>
    <property type="molecule type" value="Genomic_DNA"/>
</dbReference>
<dbReference type="OrthoDB" id="2530521at2759"/>
<evidence type="ECO:0000256" key="6">
    <source>
        <dbReference type="SAM" id="MobiDB-lite"/>
    </source>
</evidence>
<dbReference type="InterPro" id="IPR036020">
    <property type="entry name" value="WW_dom_sf"/>
</dbReference>
<dbReference type="CDD" id="cd00201">
    <property type="entry name" value="WW"/>
    <property type="match status" value="1"/>
</dbReference>
<dbReference type="Gene3D" id="2.20.70.10">
    <property type="match status" value="1"/>
</dbReference>
<evidence type="ECO:0000256" key="5">
    <source>
        <dbReference type="PROSITE-ProRule" id="PRU00278"/>
    </source>
</evidence>
<dbReference type="EC" id="5.2.1.8" evidence="2"/>
<organism evidence="9 10">
    <name type="scientific">Hypsibius exemplaris</name>
    <name type="common">Freshwater tardigrade</name>
    <dbReference type="NCBI Taxonomy" id="2072580"/>
    <lineage>
        <taxon>Eukaryota</taxon>
        <taxon>Metazoa</taxon>
        <taxon>Ecdysozoa</taxon>
        <taxon>Tardigrada</taxon>
        <taxon>Eutardigrada</taxon>
        <taxon>Parachela</taxon>
        <taxon>Hypsibioidea</taxon>
        <taxon>Hypsibiidae</taxon>
        <taxon>Hypsibius</taxon>
    </lineage>
</organism>
<feature type="domain" description="WW" evidence="7">
    <location>
        <begin position="3"/>
        <end position="37"/>
    </location>
</feature>
<dbReference type="GO" id="GO:0003755">
    <property type="term" value="F:peptidyl-prolyl cis-trans isomerase activity"/>
    <property type="evidence" value="ECO:0007669"/>
    <property type="project" value="UniProtKB-KW"/>
</dbReference>